<dbReference type="Proteomes" id="UP000323632">
    <property type="component" value="Unassembled WGS sequence"/>
</dbReference>
<reference evidence="1 2" key="1">
    <citation type="submission" date="2019-09" db="EMBL/GenBank/DDBJ databases">
        <title>Genome sequence and assembly of Taibaiella sp.</title>
        <authorList>
            <person name="Chhetri G."/>
        </authorList>
    </citation>
    <scope>NUCLEOTIDE SEQUENCE [LARGE SCALE GENOMIC DNA]</scope>
    <source>
        <strain evidence="1 2">KVB11</strain>
    </source>
</reference>
<sequence>MKHRISKSTALKACIQKQQDLIENFTKRVADRNIDAFSRNESASQTENRSGTKLDILAALENELAFAKQEMAYLTLLDDKTENNVVAPGAIVVTNHLIFFIAVSSEKVEVGEKTIFGISTKAPIYAEMKDLKKGDTFQFNDRKYLIEDLY</sequence>
<comment type="caution">
    <text evidence="1">The sequence shown here is derived from an EMBL/GenBank/DDBJ whole genome shotgun (WGS) entry which is preliminary data.</text>
</comment>
<proteinExistence type="predicted"/>
<dbReference type="RefSeq" id="WP_150032466.1">
    <property type="nucleotide sequence ID" value="NZ_VWSH01000002.1"/>
</dbReference>
<evidence type="ECO:0000313" key="1">
    <source>
        <dbReference type="EMBL" id="KAA5534787.1"/>
    </source>
</evidence>
<evidence type="ECO:0008006" key="3">
    <source>
        <dbReference type="Google" id="ProtNLM"/>
    </source>
</evidence>
<dbReference type="EMBL" id="VWSH01000002">
    <property type="protein sequence ID" value="KAA5534787.1"/>
    <property type="molecule type" value="Genomic_DNA"/>
</dbReference>
<keyword evidence="2" id="KW-1185">Reference proteome</keyword>
<name>A0A5M6CI95_9BACT</name>
<evidence type="ECO:0000313" key="2">
    <source>
        <dbReference type="Proteomes" id="UP000323632"/>
    </source>
</evidence>
<protein>
    <recommendedName>
        <fullName evidence="3">3-oxoacyl-ACP synthase</fullName>
    </recommendedName>
</protein>
<gene>
    <name evidence="1" type="ORF">F0919_09265</name>
</gene>
<organism evidence="1 2">
    <name type="scientific">Taibaiella lutea</name>
    <dbReference type="NCBI Taxonomy" id="2608001"/>
    <lineage>
        <taxon>Bacteria</taxon>
        <taxon>Pseudomonadati</taxon>
        <taxon>Bacteroidota</taxon>
        <taxon>Chitinophagia</taxon>
        <taxon>Chitinophagales</taxon>
        <taxon>Chitinophagaceae</taxon>
        <taxon>Taibaiella</taxon>
    </lineage>
</organism>
<dbReference type="AlphaFoldDB" id="A0A5M6CI95"/>
<accession>A0A5M6CI95</accession>